<dbReference type="Proteomes" id="UP000290189">
    <property type="component" value="Unassembled WGS sequence"/>
</dbReference>
<dbReference type="InterPro" id="IPR036318">
    <property type="entry name" value="FAD-bd_PCMH-like_sf"/>
</dbReference>
<keyword evidence="5" id="KW-0496">Mitochondrion</keyword>
<keyword evidence="1" id="KW-0560">Oxidoreductase</keyword>
<dbReference type="GO" id="GO:0016020">
    <property type="term" value="C:membrane"/>
    <property type="evidence" value="ECO:0007669"/>
    <property type="project" value="InterPro"/>
</dbReference>
<dbReference type="Gene3D" id="1.10.45.10">
    <property type="entry name" value="Vanillyl-alcohol Oxidase, Chain A, domain 4"/>
    <property type="match status" value="1"/>
</dbReference>
<dbReference type="InterPro" id="IPR006094">
    <property type="entry name" value="Oxid_FAD_bind_N"/>
</dbReference>
<dbReference type="Pfam" id="PF01565">
    <property type="entry name" value="FAD_binding_4"/>
    <property type="match status" value="1"/>
</dbReference>
<dbReference type="InterPro" id="IPR016166">
    <property type="entry name" value="FAD-bd_PCMH"/>
</dbReference>
<proteinExistence type="predicted"/>
<dbReference type="EMBL" id="OVEO01000004">
    <property type="protein sequence ID" value="SPQ95482.1"/>
    <property type="molecule type" value="Genomic_DNA"/>
</dbReference>
<dbReference type="Pfam" id="PF04030">
    <property type="entry name" value="ALO"/>
    <property type="match status" value="1"/>
</dbReference>
<evidence type="ECO:0000256" key="3">
    <source>
        <dbReference type="SAM" id="Phobius"/>
    </source>
</evidence>
<reference evidence="5 6" key="1">
    <citation type="submission" date="2018-03" db="EMBL/GenBank/DDBJ databases">
        <authorList>
            <person name="Fogelqvist J."/>
        </authorList>
    </citation>
    <scope>NUCLEOTIDE SEQUENCE [LARGE SCALE GENOMIC DNA]</scope>
</reference>
<keyword evidence="3" id="KW-0472">Membrane</keyword>
<gene>
    <name evidence="5" type="ORF">PLBR_LOCUS2697</name>
</gene>
<sequence>MPAAPPSGVRLVIEDEHELHPPVTVSGITPPSSPFLTNWSGVTRLGRKSQIVRPSTTSEIADLLRSRPTTSVRVVGSGLSFEPIAAVDDDRTIIIQMSNFNGLEHWDPETHTARFGAGTPVDEIISILASKGRMLPCSPGVIGMQTIAGAISTATHGQGLRQSSLSDAVIGLEVVQADGSVISVDKGDPRLGAYAASLGVLGVIRSVTLETAPERQFLCRKFSASFDDFAGNWLAWNRESEFCKAWWYPETSLVHVWRIDEITDKKMLESGDVDVTLNETVDILTEKMAVHTRDPGLVGCQFATINRFRNTTNQTGRLHEVVTKGIPVPQINCEIAIPLHRLDESLQALVSWLKVNGTESLHYPFIFRCTGQSSTWISPASPGPACFIGFLVYLPADAKWTEDSMPLMRSLQSALVDCGGVPHLGKHFCTDLWRLPDLLPKWHAFAQLRQSVDPAGRFLNPFLRTMFNRERPFEAVSLRATKLTLATSHTTMLPTTRPYSPLREVAIDVQPKRHPTMHCHYRPAPIFSENGQLRQPALPGDRSIPSLIEFTSGKIAIGIARKPGPGQIDADSSDPAFRPRTPIIMFAHRHRTQGLWTWWEHVLAFLLMADVSLIVLFYLSRQRRSLELGFSSISPTGDLTVSLLIVAAGLTALFRRTQGPIWLYSSVTSAVVCIDVFKTDIGTAPFISMLFIHVALLGVSNHILQRRMDLWTPIYNDTRPPSPNRRPPDQPPNSIPMLVLGPLYR</sequence>
<feature type="compositionally biased region" description="Pro residues" evidence="2">
    <location>
        <begin position="720"/>
        <end position="734"/>
    </location>
</feature>
<feature type="transmembrane region" description="Helical" evidence="3">
    <location>
        <begin position="683"/>
        <end position="704"/>
    </location>
</feature>
<dbReference type="GO" id="GO:0003885">
    <property type="term" value="F:D-arabinono-1,4-lactone oxidase activity"/>
    <property type="evidence" value="ECO:0007669"/>
    <property type="project" value="InterPro"/>
</dbReference>
<feature type="domain" description="FAD-binding PCMH-type" evidence="4">
    <location>
        <begin position="44"/>
        <end position="214"/>
    </location>
</feature>
<dbReference type="PANTHER" id="PTHR43762:SF1">
    <property type="entry name" value="D-ARABINONO-1,4-LACTONE OXIDASE"/>
    <property type="match status" value="1"/>
</dbReference>
<geneLocation type="mitochondrion" evidence="5"/>
<dbReference type="Gene3D" id="3.30.70.2520">
    <property type="match status" value="1"/>
</dbReference>
<evidence type="ECO:0000313" key="5">
    <source>
        <dbReference type="EMBL" id="SPQ95482.1"/>
    </source>
</evidence>
<keyword evidence="3" id="KW-0812">Transmembrane</keyword>
<dbReference type="GO" id="GO:0071949">
    <property type="term" value="F:FAD binding"/>
    <property type="evidence" value="ECO:0007669"/>
    <property type="project" value="InterPro"/>
</dbReference>
<dbReference type="Gene3D" id="3.30.465.10">
    <property type="match status" value="1"/>
</dbReference>
<evidence type="ECO:0000256" key="2">
    <source>
        <dbReference type="SAM" id="MobiDB-lite"/>
    </source>
</evidence>
<evidence type="ECO:0000313" key="6">
    <source>
        <dbReference type="Proteomes" id="UP000290189"/>
    </source>
</evidence>
<dbReference type="InterPro" id="IPR016171">
    <property type="entry name" value="Vanillyl_alc_oxidase_C-sub2"/>
</dbReference>
<dbReference type="InterPro" id="IPR007173">
    <property type="entry name" value="ALO_C"/>
</dbReference>
<accession>A0A3P3Y5M6</accession>
<evidence type="ECO:0000259" key="4">
    <source>
        <dbReference type="PROSITE" id="PS51387"/>
    </source>
</evidence>
<organism evidence="5 6">
    <name type="scientific">Plasmodiophora brassicae</name>
    <name type="common">Clubroot disease agent</name>
    <dbReference type="NCBI Taxonomy" id="37360"/>
    <lineage>
        <taxon>Eukaryota</taxon>
        <taxon>Sar</taxon>
        <taxon>Rhizaria</taxon>
        <taxon>Endomyxa</taxon>
        <taxon>Phytomyxea</taxon>
        <taxon>Plasmodiophorida</taxon>
        <taxon>Plasmodiophoridae</taxon>
        <taxon>Plasmodiophora</taxon>
    </lineage>
</organism>
<dbReference type="InterPro" id="IPR010031">
    <property type="entry name" value="FAD_lactone_oxidase-like"/>
</dbReference>
<feature type="transmembrane region" description="Helical" evidence="3">
    <location>
        <begin position="598"/>
        <end position="619"/>
    </location>
</feature>
<dbReference type="InterPro" id="IPR016169">
    <property type="entry name" value="FAD-bd_PCMH_sub2"/>
</dbReference>
<feature type="region of interest" description="Disordered" evidence="2">
    <location>
        <begin position="715"/>
        <end position="735"/>
    </location>
</feature>
<dbReference type="Gene3D" id="3.30.43.10">
    <property type="entry name" value="Uridine Diphospho-n-acetylenolpyruvylglucosamine Reductase, domain 2"/>
    <property type="match status" value="1"/>
</dbReference>
<dbReference type="SUPFAM" id="SSF56176">
    <property type="entry name" value="FAD-binding/transporter-associated domain-like"/>
    <property type="match status" value="1"/>
</dbReference>
<dbReference type="InterPro" id="IPR016167">
    <property type="entry name" value="FAD-bd_PCMH_sub1"/>
</dbReference>
<dbReference type="PANTHER" id="PTHR43762">
    <property type="entry name" value="L-GULONOLACTONE OXIDASE"/>
    <property type="match status" value="1"/>
</dbReference>
<dbReference type="AlphaFoldDB" id="A0A3P3Y5M6"/>
<name>A0A3P3Y5M6_PLABS</name>
<feature type="transmembrane region" description="Helical" evidence="3">
    <location>
        <begin position="639"/>
        <end position="654"/>
    </location>
</feature>
<dbReference type="PROSITE" id="PS51387">
    <property type="entry name" value="FAD_PCMH"/>
    <property type="match status" value="1"/>
</dbReference>
<protein>
    <recommendedName>
        <fullName evidence="4">FAD-binding PCMH-type domain-containing protein</fullName>
    </recommendedName>
</protein>
<keyword evidence="3" id="KW-1133">Transmembrane helix</keyword>
<evidence type="ECO:0000256" key="1">
    <source>
        <dbReference type="ARBA" id="ARBA00023002"/>
    </source>
</evidence>